<dbReference type="RefSeq" id="WP_268601627.1">
    <property type="nucleotide sequence ID" value="NZ_JAMDLV010000006.1"/>
</dbReference>
<reference evidence="5 6" key="1">
    <citation type="submission" date="2022-05" db="EMBL/GenBank/DDBJ databases">
        <title>Genome Sequencing of Bee-Associated Microbes.</title>
        <authorList>
            <person name="Dunlap C."/>
        </authorList>
    </citation>
    <scope>NUCLEOTIDE SEQUENCE [LARGE SCALE GENOMIC DNA]</scope>
    <source>
        <strain evidence="5 6">NRRL NRS-1438</strain>
    </source>
</reference>
<keyword evidence="3" id="KW-0046">Antibiotic resistance</keyword>
<accession>A0ABT4DXL8</accession>
<dbReference type="Pfam" id="PF19581">
    <property type="entry name" value="Glyoxalase_7"/>
    <property type="match status" value="1"/>
</dbReference>
<comment type="similarity">
    <text evidence="1">Belongs to the bleomycin resistance protein family.</text>
</comment>
<dbReference type="CDD" id="cd08349">
    <property type="entry name" value="BLMA_like"/>
    <property type="match status" value="1"/>
</dbReference>
<dbReference type="EMBL" id="JAMDLW010000023">
    <property type="protein sequence ID" value="MCY9521505.1"/>
    <property type="molecule type" value="Genomic_DNA"/>
</dbReference>
<dbReference type="SUPFAM" id="SSF54593">
    <property type="entry name" value="Glyoxalase/Bleomycin resistance protein/Dihydroxybiphenyl dioxygenase"/>
    <property type="match status" value="1"/>
</dbReference>
<keyword evidence="6" id="KW-1185">Reference proteome</keyword>
<dbReference type="InterPro" id="IPR029068">
    <property type="entry name" value="Glyas_Bleomycin-R_OHBP_Dase"/>
</dbReference>
<dbReference type="Proteomes" id="UP001207626">
    <property type="component" value="Unassembled WGS sequence"/>
</dbReference>
<comment type="caution">
    <text evidence="5">The sequence shown here is derived from an EMBL/GenBank/DDBJ whole genome shotgun (WGS) entry which is preliminary data.</text>
</comment>
<evidence type="ECO:0000313" key="5">
    <source>
        <dbReference type="EMBL" id="MCY9521505.1"/>
    </source>
</evidence>
<feature type="domain" description="VOC" evidence="4">
    <location>
        <begin position="1"/>
        <end position="114"/>
    </location>
</feature>
<dbReference type="Gene3D" id="3.10.180.10">
    <property type="entry name" value="2,3-Dihydroxybiphenyl 1,2-Dioxygenase, domain 1"/>
    <property type="match status" value="1"/>
</dbReference>
<organism evidence="5 6">
    <name type="scientific">Paenibacillus apiarius</name>
    <dbReference type="NCBI Taxonomy" id="46240"/>
    <lineage>
        <taxon>Bacteria</taxon>
        <taxon>Bacillati</taxon>
        <taxon>Bacillota</taxon>
        <taxon>Bacilli</taxon>
        <taxon>Bacillales</taxon>
        <taxon>Paenibacillaceae</taxon>
        <taxon>Paenibacillus</taxon>
    </lineage>
</organism>
<evidence type="ECO:0000256" key="2">
    <source>
        <dbReference type="ARBA" id="ARBA00021572"/>
    </source>
</evidence>
<evidence type="ECO:0000256" key="3">
    <source>
        <dbReference type="ARBA" id="ARBA00023251"/>
    </source>
</evidence>
<dbReference type="PROSITE" id="PS51819">
    <property type="entry name" value="VOC"/>
    <property type="match status" value="1"/>
</dbReference>
<proteinExistence type="inferred from homology"/>
<sequence length="119" mass="13991">MKTVTPIFRMFNVEKAKEFYIEFLEFKVDWEHRYEPDLPLYMQVSCGECIIHLSEHYGDCCPGSAIRIAVDNIEYLHERLTTKQYKHARPGLDHDDKSLSITDPFGNRLHFFESQSSST</sequence>
<dbReference type="InterPro" id="IPR037523">
    <property type="entry name" value="VOC_core"/>
</dbReference>
<name>A0ABT4DXL8_9BACL</name>
<evidence type="ECO:0000259" key="4">
    <source>
        <dbReference type="PROSITE" id="PS51819"/>
    </source>
</evidence>
<evidence type="ECO:0000313" key="6">
    <source>
        <dbReference type="Proteomes" id="UP001207626"/>
    </source>
</evidence>
<gene>
    <name evidence="5" type="ORF">M5X09_17830</name>
</gene>
<dbReference type="InterPro" id="IPR000335">
    <property type="entry name" value="Bleomycin-R"/>
</dbReference>
<evidence type="ECO:0000256" key="1">
    <source>
        <dbReference type="ARBA" id="ARBA00011051"/>
    </source>
</evidence>
<protein>
    <recommendedName>
        <fullName evidence="2">Bleomycin resistance protein</fullName>
    </recommendedName>
</protein>